<accession>A0A8S4B4V7</accession>
<organism evidence="8 9">
    <name type="scientific">Menidia menidia</name>
    <name type="common">Atlantic silverside</name>
    <dbReference type="NCBI Taxonomy" id="238744"/>
    <lineage>
        <taxon>Eukaryota</taxon>
        <taxon>Metazoa</taxon>
        <taxon>Chordata</taxon>
        <taxon>Craniata</taxon>
        <taxon>Vertebrata</taxon>
        <taxon>Euteleostomi</taxon>
        <taxon>Actinopterygii</taxon>
        <taxon>Neopterygii</taxon>
        <taxon>Teleostei</taxon>
        <taxon>Neoteleostei</taxon>
        <taxon>Acanthomorphata</taxon>
        <taxon>Ovalentaria</taxon>
        <taxon>Atherinomorphae</taxon>
        <taxon>Atheriniformes</taxon>
        <taxon>Atherinopsidae</taxon>
        <taxon>Menidiinae</taxon>
        <taxon>Menidia</taxon>
    </lineage>
</organism>
<comment type="caution">
    <text evidence="8">The sequence shown here is derived from an EMBL/GenBank/DDBJ whole genome shotgun (WGS) entry which is preliminary data.</text>
</comment>
<dbReference type="InterPro" id="IPR045058">
    <property type="entry name" value="GIMA/IAN/Toc"/>
</dbReference>
<feature type="domain" description="Macro" evidence="6">
    <location>
        <begin position="1427"/>
        <end position="1615"/>
    </location>
</feature>
<evidence type="ECO:0000259" key="7">
    <source>
        <dbReference type="PROSITE" id="PS51720"/>
    </source>
</evidence>
<dbReference type="Gene3D" id="3.40.50.300">
    <property type="entry name" value="P-loop containing nucleotide triphosphate hydrolases"/>
    <property type="match status" value="3"/>
</dbReference>
<feature type="region of interest" description="Disordered" evidence="4">
    <location>
        <begin position="1401"/>
        <end position="1432"/>
    </location>
</feature>
<feature type="transmembrane region" description="Helical" evidence="5">
    <location>
        <begin position="583"/>
        <end position="604"/>
    </location>
</feature>
<evidence type="ECO:0000313" key="8">
    <source>
        <dbReference type="EMBL" id="CAG5929449.1"/>
    </source>
</evidence>
<dbReference type="GO" id="GO:0005525">
    <property type="term" value="F:GTP binding"/>
    <property type="evidence" value="ECO:0007669"/>
    <property type="project" value="UniProtKB-KW"/>
</dbReference>
<evidence type="ECO:0000256" key="2">
    <source>
        <dbReference type="ARBA" id="ARBA00022741"/>
    </source>
</evidence>
<feature type="compositionally biased region" description="Acidic residues" evidence="4">
    <location>
        <begin position="1126"/>
        <end position="1141"/>
    </location>
</feature>
<keyword evidence="5" id="KW-0472">Membrane</keyword>
<dbReference type="FunFam" id="3.40.50.300:FF:000366">
    <property type="entry name" value="GTPase, IMAP family member 2"/>
    <property type="match status" value="3"/>
</dbReference>
<keyword evidence="2" id="KW-0547">Nucleotide-binding</keyword>
<evidence type="ECO:0000256" key="4">
    <source>
        <dbReference type="SAM" id="MobiDB-lite"/>
    </source>
</evidence>
<dbReference type="EMBL" id="CAJRST010014446">
    <property type="protein sequence ID" value="CAG5929449.1"/>
    <property type="molecule type" value="Genomic_DNA"/>
</dbReference>
<dbReference type="OrthoDB" id="425923at2759"/>
<keyword evidence="9" id="KW-1185">Reference proteome</keyword>
<protein>
    <submittedName>
        <fullName evidence="8">(Atlantic silverside) hypothetical protein</fullName>
    </submittedName>
</protein>
<evidence type="ECO:0000313" key="9">
    <source>
        <dbReference type="Proteomes" id="UP000677803"/>
    </source>
</evidence>
<dbReference type="PANTHER" id="PTHR10903">
    <property type="entry name" value="GTPASE, IMAP FAMILY MEMBER-RELATED"/>
    <property type="match status" value="1"/>
</dbReference>
<keyword evidence="5" id="KW-1133">Transmembrane helix</keyword>
<dbReference type="Pfam" id="PF01661">
    <property type="entry name" value="Macro"/>
    <property type="match status" value="1"/>
</dbReference>
<reference evidence="8" key="1">
    <citation type="submission" date="2021-05" db="EMBL/GenBank/DDBJ databases">
        <authorList>
            <person name="Tigano A."/>
        </authorList>
    </citation>
    <scope>NUCLEOTIDE SEQUENCE</scope>
</reference>
<evidence type="ECO:0000259" key="6">
    <source>
        <dbReference type="PROSITE" id="PS51154"/>
    </source>
</evidence>
<dbReference type="Gene3D" id="3.40.220.10">
    <property type="entry name" value="Leucine Aminopeptidase, subunit E, domain 1"/>
    <property type="match status" value="2"/>
</dbReference>
<dbReference type="CDD" id="cd02907">
    <property type="entry name" value="Macro_Af1521_BAL-like"/>
    <property type="match status" value="1"/>
</dbReference>
<dbReference type="InterPro" id="IPR027417">
    <property type="entry name" value="P-loop_NTPase"/>
</dbReference>
<keyword evidence="3" id="KW-0342">GTP-binding</keyword>
<evidence type="ECO:0000256" key="3">
    <source>
        <dbReference type="ARBA" id="ARBA00023134"/>
    </source>
</evidence>
<dbReference type="PROSITE" id="PS51154">
    <property type="entry name" value="MACRO"/>
    <property type="match status" value="2"/>
</dbReference>
<dbReference type="InterPro" id="IPR006703">
    <property type="entry name" value="G_AIG1"/>
</dbReference>
<feature type="domain" description="Macro" evidence="6">
    <location>
        <begin position="1219"/>
        <end position="1401"/>
    </location>
</feature>
<dbReference type="InterPro" id="IPR057051">
    <property type="entry name" value="PARP14_RPM_1"/>
</dbReference>
<dbReference type="Pfam" id="PF04548">
    <property type="entry name" value="AIG1"/>
    <property type="match status" value="3"/>
</dbReference>
<feature type="domain" description="AIG1-type G" evidence="7">
    <location>
        <begin position="626"/>
        <end position="833"/>
    </location>
</feature>
<feature type="domain" description="AIG1-type G" evidence="7">
    <location>
        <begin position="332"/>
        <end position="541"/>
    </location>
</feature>
<dbReference type="PANTHER" id="PTHR10903:SF62">
    <property type="entry name" value="GTPASE IMAP FAMILY MEMBER 4-LIKE-RELATED"/>
    <property type="match status" value="1"/>
</dbReference>
<dbReference type="CDD" id="cd01852">
    <property type="entry name" value="AIG1"/>
    <property type="match status" value="1"/>
</dbReference>
<sequence length="1635" mass="179110">MIPYLRGMESAESKMDTDEVFSQPINDDFPRRIVILGKTGAGKSSLANTLFGKTVCTTNNSPESGTSVCQKVVGRVNGKQIVFVDTPGFYDTRRPEEEMKAEVVRCITECAPGPHVFLIVLRVDKFTEQEKAIVRTLNDHFSEEVLKYGTVVFTHGDQLDERIKIEEFVDQSKELRALIRRCGGRCNVFDNKYWKNNQGDEYRSNKFQIEKLLDTIDKIIEENKGKSYTNELLQTVEQKIQEAECIQESTANLSPEEREELAKAKVRDTLSHLAVRVTTRDLLKVFLSGAMKSLSKEDPILGFGLEITAALAGTAMKPSSRTTSTTSDGNEPDTLRVVLLGGSGNGKSSLANVIFGETTFKVKRFNDADRCVTHAESRRVNGRNLTLIDTPGVFGPGSSEKDVKLEILRCIIECAPGPHAFLIVLKMEKFTEQEQSVISEMCQCFSEDFLKHAVVVFTHGDQLPEEMKIQEYVVQSASLNDLVEKCGGRCHVFDSKYWKDNQEDDYRSNQFQGTELLRTIHRLVEENSGGYFTNPMILDVGKKIQKEEELIKKLSKDKSPEEIRKQAKSNIMRREVEGEAGSWKTGFVVLVVTGLFVTVSAILLKRRFEEPAKVLLTELAETGPELLPKRIVLLGKTGAGKSSLVNTIVGEDVFKISHSPVSETTLTQAVTRRVSGKNLTLIDTHSLFDTSGCERSLRAEIVRCITECAPGPHAFLIVLKVEKFTQQEKDVVRKICQYFSHEALKYAAVVFTHGDQLEGARIEEFVSLNKELKDLVEKCGGRCHVFDNKYWKIDRDDYGSNRRHVEELLCTIKKISEANGGQCYTNEMLEEVKKEIQKQEEDMRQTPGTVSDQEIRNVAKNNLFKKLMARFMGAAAGAVLAAFLGVVEIIPAKMTNVPRAAAQASAPNIGTEIVSAAANRVFAGAMMGYNAAEEEESVFGALQGATKEVWNNFKSKLGFGVAEEESNKDHSQLSAARVGRSSSAQIRAVSLPLLCVRTMDDGCQYPVFFKWQKPFGEQRVKKVEAYFRIRRKSGGGECGPLICGAENIYCIKFRYEKDQQEVLRRAQHAVDGDLVLTVWNSPEALASSDPITSTAAAENPQSLPATPAPLSGEDCGLQSKDQPSDPQEEGTASEEELEIEPGPESRPAQLPPGEERVSVLAPAQPDAVSGSRDIEAESDTLSQYHPEGSPDQSPEWPDAGDGSPLSQALPPLSFAEESALVDSYGLCDGLEVLLCQGDITQLEVDALVSAAGEDLDYREGTAAALVRAGGPAVQFEIDALRKHNGRIPTGEVVVTTGGNLTCKRLLHAVGPVGGEAGGRAKVLLERTVRRALDSAELSGFSSIALPCICSGAFGFAFCSEAVVAAVKEFGSQSSRSLRRIVLIDDRREVIKAMREACDRTLQGRGTGNATESNGGQQLDAAGQDAERGAPGGAPGGSVYVEVVFGSIESQQVDALVSPMVHHNPLSTRIGNTLNTMVGPEMTSKFEEEGEDETIPSDSVLVEGLLGLPFSAVFFLNLSPWNDDEDGVPVSVLRVGINKILTSCDQRGFGSVAFPLLGAGLALRFPDTVVARVLLEEVSGFEQDRASSSPLLVRIVIHPGDDEAFEVFTSSQKTLNCTEEHKQQQDQENAGGRRMR</sequence>
<dbReference type="InterPro" id="IPR002589">
    <property type="entry name" value="Macro_dom"/>
</dbReference>
<dbReference type="InterPro" id="IPR043472">
    <property type="entry name" value="Macro_dom-like"/>
</dbReference>
<feature type="compositionally biased region" description="Polar residues" evidence="4">
    <location>
        <begin position="1407"/>
        <end position="1416"/>
    </location>
</feature>
<gene>
    <name evidence="8" type="ORF">MMEN_LOCUS13078</name>
</gene>
<dbReference type="SUPFAM" id="SSF52540">
    <property type="entry name" value="P-loop containing nucleoside triphosphate hydrolases"/>
    <property type="match status" value="3"/>
</dbReference>
<keyword evidence="5" id="KW-0812">Transmembrane</keyword>
<dbReference type="PROSITE" id="PS51720">
    <property type="entry name" value="G_AIG1"/>
    <property type="match status" value="3"/>
</dbReference>
<dbReference type="Pfam" id="PF23222">
    <property type="entry name" value="RRM_PARP14_1"/>
    <property type="match status" value="1"/>
</dbReference>
<name>A0A8S4B4V7_9TELE</name>
<evidence type="ECO:0000256" key="5">
    <source>
        <dbReference type="SAM" id="Phobius"/>
    </source>
</evidence>
<proteinExistence type="inferred from homology"/>
<dbReference type="Proteomes" id="UP000677803">
    <property type="component" value="Unassembled WGS sequence"/>
</dbReference>
<comment type="similarity">
    <text evidence="1">Belongs to the TRAFAC class TrmE-Era-EngA-EngB-Septin-like GTPase superfamily. AIG1/Toc34/Toc159-like paraseptin GTPase family. IAN subfamily.</text>
</comment>
<feature type="region of interest" description="Disordered" evidence="4">
    <location>
        <begin position="1089"/>
        <end position="1209"/>
    </location>
</feature>
<dbReference type="SMART" id="SM00506">
    <property type="entry name" value="A1pp"/>
    <property type="match status" value="1"/>
</dbReference>
<feature type="domain" description="AIG1-type G" evidence="7">
    <location>
        <begin position="28"/>
        <end position="237"/>
    </location>
</feature>
<evidence type="ECO:0000256" key="1">
    <source>
        <dbReference type="ARBA" id="ARBA00008535"/>
    </source>
</evidence>
<dbReference type="SUPFAM" id="SSF52949">
    <property type="entry name" value="Macro domain-like"/>
    <property type="match status" value="2"/>
</dbReference>
<feature type="transmembrane region" description="Helical" evidence="5">
    <location>
        <begin position="867"/>
        <end position="887"/>
    </location>
</feature>
<feature type="compositionally biased region" description="Polar residues" evidence="4">
    <location>
        <begin position="1089"/>
        <end position="1104"/>
    </location>
</feature>